<sequence length="551" mass="61684">MPPWRIFLVSLLTGVWGVSGGPPSSSNVSQKAQSRSSIVFPYDDSSQYQYASVGSSYYGSAAPPSLFSSEPPSFSGMFGGGSSYSSQSLSLGPSPSPAESSPAGTRYIFPQEEIIMGSAASHSPYVYYADPPPGGPKMPSPSYAEYPPGYRPAYASMKPVYMRETYKPSYESTPANYGLHPAVANSINRLRKPYYRNRYPGAAPYYLMPPFKKLHHGKYPMKEIPNPDVINNALITSPFKSKYYKQRLPIEQEEELQMYEEPTLVRRPKKKHPQHPQHSLDPNFEIQPSIELDLEGQLLTDRERHKKGYEYDTEKQQSAHRTNYYGNEKPYKTSYDSDKEFYEKPAKAHKRRPAVYEDPPLEYTAGNYETSYRLEHPYEEDYSGPVNPFVDDDSQKYGTATSYVSITKPRVIGFKTLRDREYRDMEELPEESSPSPAPVLSYKPASSSVSNWTPINAPSANSRSYLIQAPHLTSSGSASTSNSESSNKRAGIVTSESLELDYNSRIKMIEDSRPIIGKPYKGGERSSNGNGNISKLDNSEGVVSAVMFFKQ</sequence>
<proteinExistence type="predicted"/>
<name>A0A9P0CF95_BEMTA</name>
<feature type="compositionally biased region" description="Polar residues" evidence="1">
    <location>
        <begin position="525"/>
        <end position="536"/>
    </location>
</feature>
<protein>
    <submittedName>
        <fullName evidence="3">Uncharacterized protein</fullName>
    </submittedName>
</protein>
<evidence type="ECO:0000313" key="4">
    <source>
        <dbReference type="Proteomes" id="UP001152759"/>
    </source>
</evidence>
<evidence type="ECO:0000313" key="3">
    <source>
        <dbReference type="EMBL" id="CAH0773200.1"/>
    </source>
</evidence>
<accession>A0A9P0CF95</accession>
<feature type="chain" id="PRO_5040164664" evidence="2">
    <location>
        <begin position="21"/>
        <end position="551"/>
    </location>
</feature>
<evidence type="ECO:0000256" key="1">
    <source>
        <dbReference type="SAM" id="MobiDB-lite"/>
    </source>
</evidence>
<dbReference type="Proteomes" id="UP001152759">
    <property type="component" value="Chromosome 5"/>
</dbReference>
<feature type="region of interest" description="Disordered" evidence="1">
    <location>
        <begin position="307"/>
        <end position="332"/>
    </location>
</feature>
<evidence type="ECO:0000256" key="2">
    <source>
        <dbReference type="SAM" id="SignalP"/>
    </source>
</evidence>
<feature type="region of interest" description="Disordered" evidence="1">
    <location>
        <begin position="515"/>
        <end position="537"/>
    </location>
</feature>
<keyword evidence="2" id="KW-0732">Signal</keyword>
<dbReference type="KEGG" id="btab:109039829"/>
<feature type="signal peptide" evidence="2">
    <location>
        <begin position="1"/>
        <end position="20"/>
    </location>
</feature>
<feature type="compositionally biased region" description="Basic and acidic residues" evidence="1">
    <location>
        <begin position="307"/>
        <end position="317"/>
    </location>
</feature>
<feature type="region of interest" description="Disordered" evidence="1">
    <location>
        <begin position="264"/>
        <end position="287"/>
    </location>
</feature>
<organism evidence="3 4">
    <name type="scientific">Bemisia tabaci</name>
    <name type="common">Sweetpotato whitefly</name>
    <name type="synonym">Aleurodes tabaci</name>
    <dbReference type="NCBI Taxonomy" id="7038"/>
    <lineage>
        <taxon>Eukaryota</taxon>
        <taxon>Metazoa</taxon>
        <taxon>Ecdysozoa</taxon>
        <taxon>Arthropoda</taxon>
        <taxon>Hexapoda</taxon>
        <taxon>Insecta</taxon>
        <taxon>Pterygota</taxon>
        <taxon>Neoptera</taxon>
        <taxon>Paraneoptera</taxon>
        <taxon>Hemiptera</taxon>
        <taxon>Sternorrhyncha</taxon>
        <taxon>Aleyrodoidea</taxon>
        <taxon>Aleyrodidae</taxon>
        <taxon>Aleyrodinae</taxon>
        <taxon>Bemisia</taxon>
    </lineage>
</organism>
<keyword evidence="4" id="KW-1185">Reference proteome</keyword>
<feature type="compositionally biased region" description="Basic residues" evidence="1">
    <location>
        <begin position="266"/>
        <end position="275"/>
    </location>
</feature>
<gene>
    <name evidence="3" type="ORF">BEMITA_LOCUS9716</name>
</gene>
<dbReference type="AlphaFoldDB" id="A0A9P0CF95"/>
<dbReference type="EMBL" id="OU963866">
    <property type="protein sequence ID" value="CAH0773200.1"/>
    <property type="molecule type" value="Genomic_DNA"/>
</dbReference>
<reference evidence="3" key="1">
    <citation type="submission" date="2021-12" db="EMBL/GenBank/DDBJ databases">
        <authorList>
            <person name="King R."/>
        </authorList>
    </citation>
    <scope>NUCLEOTIDE SEQUENCE</scope>
</reference>